<evidence type="ECO:0000256" key="1">
    <source>
        <dbReference type="SAM" id="SignalP"/>
    </source>
</evidence>
<comment type="caution">
    <text evidence="2">The sequence shown here is derived from an EMBL/GenBank/DDBJ whole genome shotgun (WGS) entry which is preliminary data.</text>
</comment>
<feature type="signal peptide" evidence="1">
    <location>
        <begin position="1"/>
        <end position="20"/>
    </location>
</feature>
<evidence type="ECO:0000313" key="2">
    <source>
        <dbReference type="EMBL" id="MVS99646.1"/>
    </source>
</evidence>
<feature type="chain" id="PRO_5031436512" evidence="1">
    <location>
        <begin position="21"/>
        <end position="176"/>
    </location>
</feature>
<sequence>MRVGLALALALVLAAQPTLVQGKTKSSPAEQAVAALEMCEAFAKGDVLALETAIGAGWDAYEDESESPFIRSYSAGREVPGIGWGDMFALVETYPDRTLGYCRIDIAEPRGQGESAIKALAALDGYEGEMASENGGTYASLIGTGVLESLLITHWDAVGFVIQLTILTPNTATSEH</sequence>
<gene>
    <name evidence="2" type="ORF">GO014_11490</name>
</gene>
<organism evidence="2 3">
    <name type="scientific">Devosia marina</name>
    <dbReference type="NCBI Taxonomy" id="2683198"/>
    <lineage>
        <taxon>Bacteria</taxon>
        <taxon>Pseudomonadati</taxon>
        <taxon>Pseudomonadota</taxon>
        <taxon>Alphaproteobacteria</taxon>
        <taxon>Hyphomicrobiales</taxon>
        <taxon>Devosiaceae</taxon>
        <taxon>Devosia</taxon>
    </lineage>
</organism>
<reference evidence="2 3" key="1">
    <citation type="submission" date="2019-12" db="EMBL/GenBank/DDBJ databases">
        <title>Devosia maris sp. nov., isolated from the deep seawater.</title>
        <authorList>
            <person name="Liu Y."/>
        </authorList>
    </citation>
    <scope>NUCLEOTIDE SEQUENCE [LARGE SCALE GENOMIC DNA]</scope>
    <source>
        <strain evidence="2 3">L53-10-65</strain>
    </source>
</reference>
<proteinExistence type="predicted"/>
<accession>A0A7X3FS46</accession>
<protein>
    <submittedName>
        <fullName evidence="2">Uncharacterized protein</fullName>
    </submittedName>
</protein>
<name>A0A7X3FS46_9HYPH</name>
<dbReference type="AlphaFoldDB" id="A0A7X3FS46"/>
<keyword evidence="3" id="KW-1185">Reference proteome</keyword>
<dbReference type="RefSeq" id="WP_157290467.1">
    <property type="nucleotide sequence ID" value="NZ_WQRF01000003.1"/>
</dbReference>
<dbReference type="Proteomes" id="UP000438106">
    <property type="component" value="Unassembled WGS sequence"/>
</dbReference>
<evidence type="ECO:0000313" key="3">
    <source>
        <dbReference type="Proteomes" id="UP000438106"/>
    </source>
</evidence>
<keyword evidence="1" id="KW-0732">Signal</keyword>
<dbReference type="EMBL" id="WQRF01000003">
    <property type="protein sequence ID" value="MVS99646.1"/>
    <property type="molecule type" value="Genomic_DNA"/>
</dbReference>